<evidence type="ECO:0000313" key="2">
    <source>
        <dbReference type="Proteomes" id="UP000790377"/>
    </source>
</evidence>
<evidence type="ECO:0000313" key="1">
    <source>
        <dbReference type="EMBL" id="KAH7915237.1"/>
    </source>
</evidence>
<gene>
    <name evidence="1" type="ORF">BJ138DRAFT_1142309</name>
</gene>
<proteinExistence type="predicted"/>
<keyword evidence="2" id="KW-1185">Reference proteome</keyword>
<name>A0ACB8APS8_9AGAM</name>
<protein>
    <submittedName>
        <fullName evidence="1">Uncharacterized protein</fullName>
    </submittedName>
</protein>
<dbReference type="Proteomes" id="UP000790377">
    <property type="component" value="Unassembled WGS sequence"/>
</dbReference>
<dbReference type="EMBL" id="MU267603">
    <property type="protein sequence ID" value="KAH7915237.1"/>
    <property type="molecule type" value="Genomic_DNA"/>
</dbReference>
<accession>A0ACB8APS8</accession>
<comment type="caution">
    <text evidence="1">The sequence shown here is derived from an EMBL/GenBank/DDBJ whole genome shotgun (WGS) entry which is preliminary data.</text>
</comment>
<reference evidence="1" key="1">
    <citation type="journal article" date="2021" name="New Phytol.">
        <title>Evolutionary innovations through gain and loss of genes in the ectomycorrhizal Boletales.</title>
        <authorList>
            <person name="Wu G."/>
            <person name="Miyauchi S."/>
            <person name="Morin E."/>
            <person name="Kuo A."/>
            <person name="Drula E."/>
            <person name="Varga T."/>
            <person name="Kohler A."/>
            <person name="Feng B."/>
            <person name="Cao Y."/>
            <person name="Lipzen A."/>
            <person name="Daum C."/>
            <person name="Hundley H."/>
            <person name="Pangilinan J."/>
            <person name="Johnson J."/>
            <person name="Barry K."/>
            <person name="LaButti K."/>
            <person name="Ng V."/>
            <person name="Ahrendt S."/>
            <person name="Min B."/>
            <person name="Choi I.G."/>
            <person name="Park H."/>
            <person name="Plett J.M."/>
            <person name="Magnuson J."/>
            <person name="Spatafora J.W."/>
            <person name="Nagy L.G."/>
            <person name="Henrissat B."/>
            <person name="Grigoriev I.V."/>
            <person name="Yang Z.L."/>
            <person name="Xu J."/>
            <person name="Martin F.M."/>
        </authorList>
    </citation>
    <scope>NUCLEOTIDE SEQUENCE</scope>
    <source>
        <strain evidence="1">ATCC 28755</strain>
    </source>
</reference>
<sequence>MQQMIDWIIKDYTRNWYHKLYLRPASLLAIECLDSARGMEMPNHAMAKTETDATRHIHISKRYPGICTDECKGPAEPTSHTDVSQAFGPCVAMPNPVPLGDLSVGILPQRLSRHPATSYIVHKPQKRTQDQSRYCGNQGRIIGRHGHGGTCQACFVRNGQCTGECLRFFGLVACALAYALTLPVDEWFALTWGKCL</sequence>
<organism evidence="1 2">
    <name type="scientific">Hygrophoropsis aurantiaca</name>
    <dbReference type="NCBI Taxonomy" id="72124"/>
    <lineage>
        <taxon>Eukaryota</taxon>
        <taxon>Fungi</taxon>
        <taxon>Dikarya</taxon>
        <taxon>Basidiomycota</taxon>
        <taxon>Agaricomycotina</taxon>
        <taxon>Agaricomycetes</taxon>
        <taxon>Agaricomycetidae</taxon>
        <taxon>Boletales</taxon>
        <taxon>Coniophorineae</taxon>
        <taxon>Hygrophoropsidaceae</taxon>
        <taxon>Hygrophoropsis</taxon>
    </lineage>
</organism>